<name>A0A975BFI9_9BACT</name>
<dbReference type="EMBL" id="CP061800">
    <property type="protein sequence ID" value="QTA84130.1"/>
    <property type="molecule type" value="Genomic_DNA"/>
</dbReference>
<sequence>MVVGDSGNYYLGYQTGAAYVFRHEGTEWTRQAKLHRCKVKDT</sequence>
<gene>
    <name evidence="1" type="ORF">dnm_001230</name>
</gene>
<proteinExistence type="predicted"/>
<reference evidence="1" key="1">
    <citation type="journal article" date="2021" name="Microb. Physiol.">
        <title>Proteogenomic Insights into the Physiology of Marine, Sulfate-Reducing, Filamentous Desulfonema limicola and Desulfonema magnum.</title>
        <authorList>
            <person name="Schnaars V."/>
            <person name="Wohlbrand L."/>
            <person name="Scheve S."/>
            <person name="Hinrichs C."/>
            <person name="Reinhardt R."/>
            <person name="Rabus R."/>
        </authorList>
    </citation>
    <scope>NUCLEOTIDE SEQUENCE</scope>
    <source>
        <strain evidence="1">4be13</strain>
    </source>
</reference>
<evidence type="ECO:0000313" key="2">
    <source>
        <dbReference type="Proteomes" id="UP000663722"/>
    </source>
</evidence>
<dbReference type="KEGG" id="dmm:dnm_001230"/>
<dbReference type="Proteomes" id="UP000663722">
    <property type="component" value="Chromosome"/>
</dbReference>
<keyword evidence="2" id="KW-1185">Reference proteome</keyword>
<organism evidence="1 2">
    <name type="scientific">Desulfonema magnum</name>
    <dbReference type="NCBI Taxonomy" id="45655"/>
    <lineage>
        <taxon>Bacteria</taxon>
        <taxon>Pseudomonadati</taxon>
        <taxon>Thermodesulfobacteriota</taxon>
        <taxon>Desulfobacteria</taxon>
        <taxon>Desulfobacterales</taxon>
        <taxon>Desulfococcaceae</taxon>
        <taxon>Desulfonema</taxon>
    </lineage>
</organism>
<evidence type="ECO:0000313" key="1">
    <source>
        <dbReference type="EMBL" id="QTA84130.1"/>
    </source>
</evidence>
<protein>
    <submittedName>
        <fullName evidence="1">Uncharacterized protein</fullName>
    </submittedName>
</protein>
<accession>A0A975BFI9</accession>
<dbReference type="AlphaFoldDB" id="A0A975BFI9"/>